<sequence>MHHSGFITSLGQSTFNIWIFHSLYLNHFNTGQFYTFLPRPFFRFQRSHTLNDNCAV</sequence>
<evidence type="ECO:0000313" key="2">
    <source>
        <dbReference type="Proteomes" id="UP001162483"/>
    </source>
</evidence>
<keyword evidence="2" id="KW-1185">Reference proteome</keyword>
<comment type="caution">
    <text evidence="1">The sequence shown here is derived from an EMBL/GenBank/DDBJ whole genome shotgun (WGS) entry which is preliminary data.</text>
</comment>
<dbReference type="EMBL" id="CATNWA010019033">
    <property type="protein sequence ID" value="CAI9610840.1"/>
    <property type="molecule type" value="Genomic_DNA"/>
</dbReference>
<protein>
    <submittedName>
        <fullName evidence="1">Uncharacterized protein</fullName>
    </submittedName>
</protein>
<reference evidence="1" key="1">
    <citation type="submission" date="2023-05" db="EMBL/GenBank/DDBJ databases">
        <authorList>
            <person name="Stuckert A."/>
        </authorList>
    </citation>
    <scope>NUCLEOTIDE SEQUENCE</scope>
</reference>
<name>A0ABN9GN30_9NEOB</name>
<gene>
    <name evidence="1" type="ORF">SPARVUS_LOCUS14462347</name>
</gene>
<accession>A0ABN9GN30</accession>
<dbReference type="Proteomes" id="UP001162483">
    <property type="component" value="Unassembled WGS sequence"/>
</dbReference>
<organism evidence="1 2">
    <name type="scientific">Staurois parvus</name>
    <dbReference type="NCBI Taxonomy" id="386267"/>
    <lineage>
        <taxon>Eukaryota</taxon>
        <taxon>Metazoa</taxon>
        <taxon>Chordata</taxon>
        <taxon>Craniata</taxon>
        <taxon>Vertebrata</taxon>
        <taxon>Euteleostomi</taxon>
        <taxon>Amphibia</taxon>
        <taxon>Batrachia</taxon>
        <taxon>Anura</taxon>
        <taxon>Neobatrachia</taxon>
        <taxon>Ranoidea</taxon>
        <taxon>Ranidae</taxon>
        <taxon>Staurois</taxon>
    </lineage>
</organism>
<feature type="non-terminal residue" evidence="1">
    <location>
        <position position="56"/>
    </location>
</feature>
<proteinExistence type="predicted"/>
<evidence type="ECO:0000313" key="1">
    <source>
        <dbReference type="EMBL" id="CAI9610840.1"/>
    </source>
</evidence>